<dbReference type="InterPro" id="IPR043726">
    <property type="entry name" value="LiaI-LiaF-like_TM1"/>
</dbReference>
<reference evidence="4" key="1">
    <citation type="submission" date="2017-11" db="EMBL/GenBank/DDBJ databases">
        <title>Three new genomes from thermophilic consortium.</title>
        <authorList>
            <person name="Quaggio R."/>
            <person name="Amgarten D."/>
            <person name="Setubal J.C."/>
        </authorList>
    </citation>
    <scope>NUCLEOTIDE SEQUENCE</scope>
    <source>
        <strain evidence="4">ZCTH01-B2</strain>
    </source>
</reference>
<evidence type="ECO:0000256" key="2">
    <source>
        <dbReference type="SAM" id="Phobius"/>
    </source>
</evidence>
<dbReference type="RefSeq" id="WP_273378149.1">
    <property type="nucleotide sequence ID" value="NZ_PIUK01000021.1"/>
</dbReference>
<name>A0A953I1Q5_SYMTR</name>
<feature type="domain" description="LiaI-LiaF-like transmembrane region" evidence="3">
    <location>
        <begin position="171"/>
        <end position="216"/>
    </location>
</feature>
<feature type="compositionally biased region" description="Basic and acidic residues" evidence="1">
    <location>
        <begin position="102"/>
        <end position="117"/>
    </location>
</feature>
<feature type="compositionally biased region" description="Basic and acidic residues" evidence="1">
    <location>
        <begin position="1"/>
        <end position="18"/>
    </location>
</feature>
<evidence type="ECO:0000256" key="1">
    <source>
        <dbReference type="SAM" id="MobiDB-lite"/>
    </source>
</evidence>
<comment type="caution">
    <text evidence="4">The sequence shown here is derived from an EMBL/GenBank/DDBJ whole genome shotgun (WGS) entry which is preliminary data.</text>
</comment>
<feature type="transmembrane region" description="Helical" evidence="2">
    <location>
        <begin position="171"/>
        <end position="192"/>
    </location>
</feature>
<dbReference type="Pfam" id="PF18917">
    <property type="entry name" value="LiaI-LiaF-like_TM1"/>
    <property type="match status" value="1"/>
</dbReference>
<organism evidence="4 5">
    <name type="scientific">Symbiobacterium thermophilum</name>
    <dbReference type="NCBI Taxonomy" id="2734"/>
    <lineage>
        <taxon>Bacteria</taxon>
        <taxon>Bacillati</taxon>
        <taxon>Bacillota</taxon>
        <taxon>Clostridia</taxon>
        <taxon>Eubacteriales</taxon>
        <taxon>Symbiobacteriaceae</taxon>
        <taxon>Symbiobacterium</taxon>
    </lineage>
</organism>
<gene>
    <name evidence="4" type="ORF">CWE10_03850</name>
</gene>
<proteinExistence type="predicted"/>
<keyword evidence="2" id="KW-0472">Membrane</keyword>
<evidence type="ECO:0000313" key="5">
    <source>
        <dbReference type="Proteomes" id="UP000732377"/>
    </source>
</evidence>
<keyword evidence="2" id="KW-0812">Transmembrane</keyword>
<evidence type="ECO:0000313" key="4">
    <source>
        <dbReference type="EMBL" id="MBY6275341.1"/>
    </source>
</evidence>
<dbReference type="AlphaFoldDB" id="A0A953I1Q5"/>
<feature type="compositionally biased region" description="Basic and acidic residues" evidence="1">
    <location>
        <begin position="63"/>
        <end position="91"/>
    </location>
</feature>
<evidence type="ECO:0000259" key="3">
    <source>
        <dbReference type="Pfam" id="PF18917"/>
    </source>
</evidence>
<dbReference type="EMBL" id="PIUK01000021">
    <property type="protein sequence ID" value="MBY6275341.1"/>
    <property type="molecule type" value="Genomic_DNA"/>
</dbReference>
<feature type="region of interest" description="Disordered" evidence="1">
    <location>
        <begin position="1"/>
        <end position="168"/>
    </location>
</feature>
<protein>
    <recommendedName>
        <fullName evidence="3">LiaI-LiaF-like transmembrane region domain-containing protein</fullName>
    </recommendedName>
</protein>
<feature type="compositionally biased region" description="Basic and acidic residues" evidence="1">
    <location>
        <begin position="135"/>
        <end position="144"/>
    </location>
</feature>
<dbReference type="Proteomes" id="UP000732377">
    <property type="component" value="Unassembled WGS sequence"/>
</dbReference>
<feature type="transmembrane region" description="Helical" evidence="2">
    <location>
        <begin position="223"/>
        <end position="243"/>
    </location>
</feature>
<keyword evidence="2" id="KW-1133">Transmembrane helix</keyword>
<accession>A0A953I1Q5</accession>
<feature type="compositionally biased region" description="Pro residues" evidence="1">
    <location>
        <begin position="24"/>
        <end position="42"/>
    </location>
</feature>
<sequence>MDQQNPRRDQRPELDREPSATPEPTTPPSPVPPVPAYRPPLTSPFRTSAIGEGGQPEPTGTEKTADDRPDTGRMHGRGEDGEAAPRRRAEGEESGAETGAPGRDHAIPGGAESRHSDAGGPPPGTPGGRGPAAFARDEGGRDEEGTSGPRGPHGPLYHPPPPPPRSGRQSIVGPLVLIFLGLFFLGQSLGLIEWSLWEVVWRLWPVWLIVAGLDMLFGQRGGWARALLVLIAVAIVLGIVLGIQPQRAIDRPTGAVPSSPSRTFLMEPSERVPAAPSLPVTGQQPEPVTIAQPLEGISAAEVRIESAVSVLEIRGGDLPDLLIEGTVVPLIGEQVQWDYDAVDGTGVFRLYSDKPTRISSGPRQGEWDLVLTDRIPISLHLSTGVADSDIDLTRLHVPELNVEASVGEVSIKLPETGAVKGTINAGIGEVILWIPEGRPARIRVETGIGSTSVAPGFLYRDGYYVTPQYADQEDAVDLVVTGGVGTVDLRIMD</sequence>